<dbReference type="PROSITE" id="PS51257">
    <property type="entry name" value="PROKAR_LIPOPROTEIN"/>
    <property type="match status" value="1"/>
</dbReference>
<protein>
    <submittedName>
        <fullName evidence="1">Cellobiose transport system substrate-binding protein</fullName>
    </submittedName>
</protein>
<dbReference type="RefSeq" id="WP_133985361.1">
    <property type="nucleotide sequence ID" value="NZ_SOCE01000003.1"/>
</dbReference>
<organism evidence="1 2">
    <name type="scientific">Kribbella voronezhensis</name>
    <dbReference type="NCBI Taxonomy" id="2512212"/>
    <lineage>
        <taxon>Bacteria</taxon>
        <taxon>Bacillati</taxon>
        <taxon>Actinomycetota</taxon>
        <taxon>Actinomycetes</taxon>
        <taxon>Propionibacteriales</taxon>
        <taxon>Kribbellaceae</taxon>
        <taxon>Kribbella</taxon>
    </lineage>
</organism>
<dbReference type="InterPro" id="IPR050490">
    <property type="entry name" value="Bact_solute-bd_prot1"/>
</dbReference>
<evidence type="ECO:0000313" key="1">
    <source>
        <dbReference type="EMBL" id="TDU82530.1"/>
    </source>
</evidence>
<dbReference type="OrthoDB" id="3226017at2"/>
<accession>A0A4R7STD8</accession>
<dbReference type="Gene3D" id="3.40.190.10">
    <property type="entry name" value="Periplasmic binding protein-like II"/>
    <property type="match status" value="1"/>
</dbReference>
<sequence>MELSRRTLIAGGFAAMLGGTVVGCSSSMDAGTTKKNATGNIALWCWPGGLGKSVLDDTIAHFPDQHIKYSEVGGDFKQKLLTTFNGGTSIPDITGVKGEDIASMLPQANRFVDLKTIGADSILGDYLDWKVKQATTLDGKVLGIPIDIGPTALFYREDVFTAGGLPGDPAKVAEQLKTWDDFLAAGVELKKSNPKAFIVADAADLYGTIVNQGTARYIDKDNKFIGDQDHIRKAWDTAVKAITLKVDGKTLGGSPDWNAGLDNGTVPTVTGAAWVALDIKAACKTSVGKWRVAPTPSGPANFGGSFLTITKSAADPAAAFEVIKYMLSADNEAKAFADAQIFPATPAAYDKPQLKAADPFFGGQVPIEVFGPAAKNIPIAYEAPLDSAVATPFTDELKLVQAGKKSSDAAWSSAVQKAKQIGKRQGVQ</sequence>
<dbReference type="PANTHER" id="PTHR43649">
    <property type="entry name" value="ARABINOSE-BINDING PROTEIN-RELATED"/>
    <property type="match status" value="1"/>
</dbReference>
<name>A0A4R7STD8_9ACTN</name>
<keyword evidence="2" id="KW-1185">Reference proteome</keyword>
<dbReference type="AlphaFoldDB" id="A0A4R7STD8"/>
<dbReference type="SUPFAM" id="SSF53850">
    <property type="entry name" value="Periplasmic binding protein-like II"/>
    <property type="match status" value="1"/>
</dbReference>
<evidence type="ECO:0000313" key="2">
    <source>
        <dbReference type="Proteomes" id="UP000295151"/>
    </source>
</evidence>
<dbReference type="PANTHER" id="PTHR43649:SF32">
    <property type="entry name" value="SUGAR BINDING SECRETED PROTEIN"/>
    <property type="match status" value="1"/>
</dbReference>
<dbReference type="InterPro" id="IPR006059">
    <property type="entry name" value="SBP"/>
</dbReference>
<comment type="caution">
    <text evidence="1">The sequence shown here is derived from an EMBL/GenBank/DDBJ whole genome shotgun (WGS) entry which is preliminary data.</text>
</comment>
<gene>
    <name evidence="1" type="ORF">EV138_7424</name>
</gene>
<dbReference type="EMBL" id="SOCE01000003">
    <property type="protein sequence ID" value="TDU82530.1"/>
    <property type="molecule type" value="Genomic_DNA"/>
</dbReference>
<dbReference type="Proteomes" id="UP000295151">
    <property type="component" value="Unassembled WGS sequence"/>
</dbReference>
<dbReference type="Pfam" id="PF13416">
    <property type="entry name" value="SBP_bac_8"/>
    <property type="match status" value="1"/>
</dbReference>
<reference evidence="1 2" key="1">
    <citation type="submission" date="2019-03" db="EMBL/GenBank/DDBJ databases">
        <title>Genomic Encyclopedia of Type Strains, Phase III (KMG-III): the genomes of soil and plant-associated and newly described type strains.</title>
        <authorList>
            <person name="Whitman W."/>
        </authorList>
    </citation>
    <scope>NUCLEOTIDE SEQUENCE [LARGE SCALE GENOMIC DNA]</scope>
    <source>
        <strain evidence="1 2">VKM Ac-2575</strain>
    </source>
</reference>
<proteinExistence type="predicted"/>